<comment type="subcellular location">
    <subcellularLocation>
        <location evidence="3">Secreted</location>
    </subcellularLocation>
    <subcellularLocation>
        <location evidence="3">Bacterial flagellum</location>
    </subcellularLocation>
</comment>
<evidence type="ECO:0000256" key="2">
    <source>
        <dbReference type="ARBA" id="ARBA00023143"/>
    </source>
</evidence>
<keyword evidence="3" id="KW-0964">Secreted</keyword>
<proteinExistence type="inferred from homology"/>
<accession>A0ABQ5Y8Y4</accession>
<dbReference type="Gene3D" id="6.10.10.10">
    <property type="entry name" value="Flagellar export chaperone, C-terminal domain"/>
    <property type="match status" value="1"/>
</dbReference>
<name>A0ABQ5Y8Y4_9NEIS</name>
<evidence type="ECO:0000313" key="6">
    <source>
        <dbReference type="EMBL" id="GLR11402.1"/>
    </source>
</evidence>
<feature type="domain" description="Flagellin C-terminal" evidence="5">
    <location>
        <begin position="187"/>
        <end position="271"/>
    </location>
</feature>
<comment type="caution">
    <text evidence="6">The sequence shown here is derived from an EMBL/GenBank/DDBJ whole genome shotgun (WGS) entry which is preliminary data.</text>
</comment>
<comment type="similarity">
    <text evidence="1 3">Belongs to the bacterial flagellin family.</text>
</comment>
<evidence type="ECO:0000313" key="7">
    <source>
        <dbReference type="Proteomes" id="UP001156706"/>
    </source>
</evidence>
<comment type="function">
    <text evidence="3">Flagellin is the subunit protein which polymerizes to form the filaments of bacterial flagella.</text>
</comment>
<dbReference type="Gene3D" id="1.20.1330.10">
    <property type="entry name" value="f41 fragment of flagellin, N-terminal domain"/>
    <property type="match status" value="2"/>
</dbReference>
<keyword evidence="7" id="KW-1185">Reference proteome</keyword>
<protein>
    <recommendedName>
        <fullName evidence="3">Flagellin</fullName>
    </recommendedName>
</protein>
<evidence type="ECO:0000256" key="3">
    <source>
        <dbReference type="RuleBase" id="RU362073"/>
    </source>
</evidence>
<dbReference type="InterPro" id="IPR001029">
    <property type="entry name" value="Flagellin_N"/>
</dbReference>
<organism evidence="6 7">
    <name type="scientific">Chitinimonas prasina</name>
    <dbReference type="NCBI Taxonomy" id="1434937"/>
    <lineage>
        <taxon>Bacteria</taxon>
        <taxon>Pseudomonadati</taxon>
        <taxon>Pseudomonadota</taxon>
        <taxon>Betaproteobacteria</taxon>
        <taxon>Neisseriales</taxon>
        <taxon>Chitinibacteraceae</taxon>
        <taxon>Chitinimonas</taxon>
    </lineage>
</organism>
<dbReference type="Pfam" id="PF00700">
    <property type="entry name" value="Flagellin_C"/>
    <property type="match status" value="1"/>
</dbReference>
<evidence type="ECO:0000256" key="1">
    <source>
        <dbReference type="ARBA" id="ARBA00005709"/>
    </source>
</evidence>
<feature type="domain" description="Flagellin N-terminal" evidence="4">
    <location>
        <begin position="5"/>
        <end position="141"/>
    </location>
</feature>
<dbReference type="InterPro" id="IPR046358">
    <property type="entry name" value="Flagellin_C"/>
</dbReference>
<dbReference type="RefSeq" id="WP_284194562.1">
    <property type="nucleotide sequence ID" value="NZ_BSOG01000001.1"/>
</dbReference>
<dbReference type="Pfam" id="PF00669">
    <property type="entry name" value="Flagellin_N"/>
    <property type="match status" value="1"/>
</dbReference>
<keyword evidence="6" id="KW-0282">Flagellum</keyword>
<dbReference type="Gene3D" id="2.170.280.10">
    <property type="entry name" value="f41 fragment of flagellin, middle domain"/>
    <property type="match status" value="1"/>
</dbReference>
<dbReference type="Proteomes" id="UP001156706">
    <property type="component" value="Unassembled WGS sequence"/>
</dbReference>
<evidence type="ECO:0000259" key="5">
    <source>
        <dbReference type="Pfam" id="PF00700"/>
    </source>
</evidence>
<evidence type="ECO:0000259" key="4">
    <source>
        <dbReference type="Pfam" id="PF00669"/>
    </source>
</evidence>
<dbReference type="EMBL" id="BSOG01000001">
    <property type="protein sequence ID" value="GLR11402.1"/>
    <property type="molecule type" value="Genomic_DNA"/>
</dbReference>
<dbReference type="InterPro" id="IPR001492">
    <property type="entry name" value="Flagellin"/>
</dbReference>
<dbReference type="InterPro" id="IPR042187">
    <property type="entry name" value="Flagellin_C_sub2"/>
</dbReference>
<dbReference type="PANTHER" id="PTHR42792">
    <property type="entry name" value="FLAGELLIN"/>
    <property type="match status" value="1"/>
</dbReference>
<sequence length="273" mass="27656">MIKGIASNLPALNAQRNLQPSRDAQGLALGQLSSGKRLTSAAVDAAASAIVERFAAQITGSNQAARNLSDGISLAQTAEGALSSVGDNSQRIRELAVQAGNGTLNAQDRAALQSEADALSQASADTLSSANFNGQALFQGNTLRFQAGPNAGNEINLALGDLSSGVVASAAGRVDLSSPAKAQQALGRIDADIGTLSQQRATLGAVSSRFGASIDALRNSSENLSAAKSRIGDTDYAKTSADLAAANIRTQAGIAMQAQANAQPRAVLSLLRS</sequence>
<dbReference type="PRINTS" id="PR00207">
    <property type="entry name" value="FLAGELLIN"/>
</dbReference>
<keyword evidence="2 3" id="KW-0975">Bacterial flagellum</keyword>
<reference evidence="7" key="1">
    <citation type="journal article" date="2019" name="Int. J. Syst. Evol. Microbiol.">
        <title>The Global Catalogue of Microorganisms (GCM) 10K type strain sequencing project: providing services to taxonomists for standard genome sequencing and annotation.</title>
        <authorList>
            <consortium name="The Broad Institute Genomics Platform"/>
            <consortium name="The Broad Institute Genome Sequencing Center for Infectious Disease"/>
            <person name="Wu L."/>
            <person name="Ma J."/>
        </authorList>
    </citation>
    <scope>NUCLEOTIDE SEQUENCE [LARGE SCALE GENOMIC DNA]</scope>
    <source>
        <strain evidence="7">NBRC 110044</strain>
    </source>
</reference>
<keyword evidence="6" id="KW-0969">Cilium</keyword>
<gene>
    <name evidence="6" type="primary">fliC_1</name>
    <name evidence="6" type="ORF">GCM10007907_01920</name>
</gene>
<keyword evidence="6" id="KW-0966">Cell projection</keyword>
<dbReference type="SUPFAM" id="SSF64518">
    <property type="entry name" value="Phase 1 flagellin"/>
    <property type="match status" value="1"/>
</dbReference>
<dbReference type="PANTHER" id="PTHR42792:SF2">
    <property type="entry name" value="FLAGELLIN"/>
    <property type="match status" value="1"/>
</dbReference>